<dbReference type="InterPro" id="IPR036691">
    <property type="entry name" value="Endo/exonu/phosph_ase_sf"/>
</dbReference>
<dbReference type="GO" id="GO:0004518">
    <property type="term" value="F:nuclease activity"/>
    <property type="evidence" value="ECO:0007669"/>
    <property type="project" value="UniProtKB-KW"/>
</dbReference>
<feature type="domain" description="Endonuclease/exonuclease/phosphatase" evidence="9">
    <location>
        <begin position="39"/>
        <end position="256"/>
    </location>
</feature>
<evidence type="ECO:0000256" key="7">
    <source>
        <dbReference type="ARBA" id="ARBA00022842"/>
    </source>
</evidence>
<dbReference type="Pfam" id="PF03372">
    <property type="entry name" value="Exo_endo_phos"/>
    <property type="match status" value="1"/>
</dbReference>
<accession>I3CF23</accession>
<dbReference type="RefSeq" id="WP_002684972.1">
    <property type="nucleotide sequence ID" value="NZ_JH600070.1"/>
</dbReference>
<comment type="cofactor">
    <cofactor evidence="2">
        <name>Mg(2+)</name>
        <dbReference type="ChEBI" id="CHEBI:18420"/>
    </cofactor>
</comment>
<keyword evidence="5" id="KW-0227">DNA damage</keyword>
<dbReference type="PANTHER" id="PTHR15822">
    <property type="entry name" value="TRAF AND TNF RECEPTOR-ASSOCIATED PROTEIN"/>
    <property type="match status" value="1"/>
</dbReference>
<keyword evidence="11" id="KW-1185">Reference proteome</keyword>
<keyword evidence="8" id="KW-0234">DNA repair</keyword>
<name>I3CF23_9GAMM</name>
<evidence type="ECO:0000256" key="8">
    <source>
        <dbReference type="ARBA" id="ARBA00023204"/>
    </source>
</evidence>
<gene>
    <name evidence="10" type="ORF">BegalDRAFT_1320</name>
</gene>
<dbReference type="Proteomes" id="UP000005744">
    <property type="component" value="Unassembled WGS sequence"/>
</dbReference>
<evidence type="ECO:0000256" key="5">
    <source>
        <dbReference type="ARBA" id="ARBA00022763"/>
    </source>
</evidence>
<dbReference type="InterPro" id="IPR005135">
    <property type="entry name" value="Endo/exonuclease/phosphatase"/>
</dbReference>
<dbReference type="OrthoDB" id="9793162at2"/>
<evidence type="ECO:0000256" key="6">
    <source>
        <dbReference type="ARBA" id="ARBA00022801"/>
    </source>
</evidence>
<sequence length="266" mass="30952">MLDFIPLGHYRFMPAPQIILTDNHFPLAKLHSPSLRILNWNIAKRSHRYHWFNDFKSILNEYQPDMLFLQEVRWNETIRHLLNHAALGWTFAPNLIDKKTNSYSGVLTASKVKPLHTRSIFSDNHEPMSHTPKVSLIAEYPLPNRNETLLTINIHGINFVNSQKFCAQLHDLEHILTHHHGAILFLGDFNTWNPKRLSSLEHLASRLQLNPVTFAPDARKQIKHFLLSPLDHIFYRGFDNEQQNTHVLGNIRSSDHKPLFVELAHA</sequence>
<keyword evidence="4" id="KW-0479">Metal-binding</keyword>
<evidence type="ECO:0000256" key="1">
    <source>
        <dbReference type="ARBA" id="ARBA00001936"/>
    </source>
</evidence>
<dbReference type="HOGENOM" id="CLU_083563_0_0_6"/>
<dbReference type="AlphaFoldDB" id="I3CF23"/>
<dbReference type="STRING" id="395493.BegalDRAFT_1320"/>
<evidence type="ECO:0000313" key="10">
    <source>
        <dbReference type="EMBL" id="EIJ42216.1"/>
    </source>
</evidence>
<keyword evidence="3" id="KW-0540">Nuclease</keyword>
<keyword evidence="7" id="KW-0460">Magnesium</keyword>
<organism evidence="10 11">
    <name type="scientific">Beggiatoa alba B18LD</name>
    <dbReference type="NCBI Taxonomy" id="395493"/>
    <lineage>
        <taxon>Bacteria</taxon>
        <taxon>Pseudomonadati</taxon>
        <taxon>Pseudomonadota</taxon>
        <taxon>Gammaproteobacteria</taxon>
        <taxon>Thiotrichales</taxon>
        <taxon>Thiotrichaceae</taxon>
        <taxon>Beggiatoa</taxon>
    </lineage>
</organism>
<evidence type="ECO:0000256" key="2">
    <source>
        <dbReference type="ARBA" id="ARBA00001946"/>
    </source>
</evidence>
<evidence type="ECO:0000313" key="11">
    <source>
        <dbReference type="Proteomes" id="UP000005744"/>
    </source>
</evidence>
<dbReference type="eggNOG" id="COG3021">
    <property type="taxonomic scope" value="Bacteria"/>
</dbReference>
<comment type="cofactor">
    <cofactor evidence="1">
        <name>Mn(2+)</name>
        <dbReference type="ChEBI" id="CHEBI:29035"/>
    </cofactor>
</comment>
<dbReference type="GO" id="GO:0006302">
    <property type="term" value="P:double-strand break repair"/>
    <property type="evidence" value="ECO:0007669"/>
    <property type="project" value="TreeGrafter"/>
</dbReference>
<dbReference type="Gene3D" id="3.60.10.10">
    <property type="entry name" value="Endonuclease/exonuclease/phosphatase"/>
    <property type="match status" value="1"/>
</dbReference>
<evidence type="ECO:0000259" key="9">
    <source>
        <dbReference type="Pfam" id="PF03372"/>
    </source>
</evidence>
<dbReference type="GO" id="GO:0046872">
    <property type="term" value="F:metal ion binding"/>
    <property type="evidence" value="ECO:0007669"/>
    <property type="project" value="UniProtKB-KW"/>
</dbReference>
<evidence type="ECO:0000256" key="4">
    <source>
        <dbReference type="ARBA" id="ARBA00022723"/>
    </source>
</evidence>
<dbReference type="GO" id="GO:0005737">
    <property type="term" value="C:cytoplasm"/>
    <property type="evidence" value="ECO:0007669"/>
    <property type="project" value="TreeGrafter"/>
</dbReference>
<dbReference type="EMBL" id="JH600070">
    <property type="protein sequence ID" value="EIJ42216.1"/>
    <property type="molecule type" value="Genomic_DNA"/>
</dbReference>
<protein>
    <recommendedName>
        <fullName evidence="9">Endonuclease/exonuclease/phosphatase domain-containing protein</fullName>
    </recommendedName>
</protein>
<keyword evidence="6" id="KW-0378">Hydrolase</keyword>
<dbReference type="GO" id="GO:0070260">
    <property type="term" value="F:5'-tyrosyl-DNA phosphodiesterase activity"/>
    <property type="evidence" value="ECO:0007669"/>
    <property type="project" value="TreeGrafter"/>
</dbReference>
<dbReference type="GO" id="GO:0003697">
    <property type="term" value="F:single-stranded DNA binding"/>
    <property type="evidence" value="ECO:0007669"/>
    <property type="project" value="TreeGrafter"/>
</dbReference>
<dbReference type="InterPro" id="IPR051547">
    <property type="entry name" value="TDP2-like"/>
</dbReference>
<dbReference type="SUPFAM" id="SSF56219">
    <property type="entry name" value="DNase I-like"/>
    <property type="match status" value="1"/>
</dbReference>
<dbReference type="PANTHER" id="PTHR15822:SF4">
    <property type="entry name" value="TYROSYL-DNA PHOSPHODIESTERASE 2"/>
    <property type="match status" value="1"/>
</dbReference>
<evidence type="ECO:0000256" key="3">
    <source>
        <dbReference type="ARBA" id="ARBA00022722"/>
    </source>
</evidence>
<dbReference type="NCBIfam" id="NF003842">
    <property type="entry name" value="PRK05421.1-4"/>
    <property type="match status" value="1"/>
</dbReference>
<reference evidence="10 11" key="1">
    <citation type="submission" date="2011-11" db="EMBL/GenBank/DDBJ databases">
        <title>Improved High-Quality Draft sequence of Beggiatoa alba B18lD.</title>
        <authorList>
            <consortium name="US DOE Joint Genome Institute"/>
            <person name="Lucas S."/>
            <person name="Han J."/>
            <person name="Lapidus A."/>
            <person name="Cheng J.-F."/>
            <person name="Goodwin L."/>
            <person name="Pitluck S."/>
            <person name="Peters L."/>
            <person name="Mikhailova N."/>
            <person name="Held B."/>
            <person name="Detter J.C."/>
            <person name="Han C."/>
            <person name="Tapia R."/>
            <person name="Land M."/>
            <person name="Hauser L."/>
            <person name="Kyrpides N."/>
            <person name="Ivanova N."/>
            <person name="Pagani I."/>
            <person name="Samuel K."/>
            <person name="Teske A."/>
            <person name="Mueller J."/>
            <person name="Woyke T."/>
        </authorList>
    </citation>
    <scope>NUCLEOTIDE SEQUENCE [LARGE SCALE GENOMIC DNA]</scope>
    <source>
        <strain evidence="10 11">B18LD</strain>
    </source>
</reference>
<proteinExistence type="predicted"/>